<organism evidence="1 2">
    <name type="scientific">Cichorium intybus</name>
    <name type="common">Chicory</name>
    <dbReference type="NCBI Taxonomy" id="13427"/>
    <lineage>
        <taxon>Eukaryota</taxon>
        <taxon>Viridiplantae</taxon>
        <taxon>Streptophyta</taxon>
        <taxon>Embryophyta</taxon>
        <taxon>Tracheophyta</taxon>
        <taxon>Spermatophyta</taxon>
        <taxon>Magnoliopsida</taxon>
        <taxon>eudicotyledons</taxon>
        <taxon>Gunneridae</taxon>
        <taxon>Pentapetalae</taxon>
        <taxon>asterids</taxon>
        <taxon>campanulids</taxon>
        <taxon>Asterales</taxon>
        <taxon>Asteraceae</taxon>
        <taxon>Cichorioideae</taxon>
        <taxon>Cichorieae</taxon>
        <taxon>Cichoriinae</taxon>
        <taxon>Cichorium</taxon>
    </lineage>
</organism>
<evidence type="ECO:0000313" key="2">
    <source>
        <dbReference type="Proteomes" id="UP001055811"/>
    </source>
</evidence>
<reference evidence="1 2" key="2">
    <citation type="journal article" date="2022" name="Mol. Ecol. Resour.">
        <title>The genomes of chicory, endive, great burdock and yacon provide insights into Asteraceae paleo-polyploidization history and plant inulin production.</title>
        <authorList>
            <person name="Fan W."/>
            <person name="Wang S."/>
            <person name="Wang H."/>
            <person name="Wang A."/>
            <person name="Jiang F."/>
            <person name="Liu H."/>
            <person name="Zhao H."/>
            <person name="Xu D."/>
            <person name="Zhang Y."/>
        </authorList>
    </citation>
    <scope>NUCLEOTIDE SEQUENCE [LARGE SCALE GENOMIC DNA]</scope>
    <source>
        <strain evidence="2">cv. Punajuju</strain>
        <tissue evidence="1">Leaves</tissue>
    </source>
</reference>
<evidence type="ECO:0000313" key="1">
    <source>
        <dbReference type="EMBL" id="KAI3740022.1"/>
    </source>
</evidence>
<sequence>MVLLSNDSLTDGSLIRSRNQNDYEKMGLIVEFHKLLQKGDNQAMLKDEISGPVNAVVEVYDNGGSVIKESI</sequence>
<comment type="caution">
    <text evidence="1">The sequence shown here is derived from an EMBL/GenBank/DDBJ whole genome shotgun (WGS) entry which is preliminary data.</text>
</comment>
<accession>A0ACB9D128</accession>
<reference evidence="2" key="1">
    <citation type="journal article" date="2022" name="Mol. Ecol. Resour.">
        <title>The genomes of chicory, endive, great burdock and yacon provide insights into Asteraceae palaeo-polyploidization history and plant inulin production.</title>
        <authorList>
            <person name="Fan W."/>
            <person name="Wang S."/>
            <person name="Wang H."/>
            <person name="Wang A."/>
            <person name="Jiang F."/>
            <person name="Liu H."/>
            <person name="Zhao H."/>
            <person name="Xu D."/>
            <person name="Zhang Y."/>
        </authorList>
    </citation>
    <scope>NUCLEOTIDE SEQUENCE [LARGE SCALE GENOMIC DNA]</scope>
    <source>
        <strain evidence="2">cv. Punajuju</strain>
    </source>
</reference>
<protein>
    <submittedName>
        <fullName evidence="1">Uncharacterized protein</fullName>
    </submittedName>
</protein>
<name>A0ACB9D128_CICIN</name>
<keyword evidence="2" id="KW-1185">Reference proteome</keyword>
<dbReference type="EMBL" id="CM042013">
    <property type="protein sequence ID" value="KAI3740022.1"/>
    <property type="molecule type" value="Genomic_DNA"/>
</dbReference>
<gene>
    <name evidence="1" type="ORF">L2E82_30439</name>
</gene>
<proteinExistence type="predicted"/>
<dbReference type="Proteomes" id="UP001055811">
    <property type="component" value="Linkage Group LG05"/>
</dbReference>